<evidence type="ECO:0000256" key="9">
    <source>
        <dbReference type="ARBA" id="ARBA00023027"/>
    </source>
</evidence>
<dbReference type="RefSeq" id="WP_190453262.1">
    <property type="nucleotide sequence ID" value="NZ_JAMPLM010000001.1"/>
</dbReference>
<evidence type="ECO:0000256" key="8">
    <source>
        <dbReference type="ARBA" id="ARBA00022840"/>
    </source>
</evidence>
<evidence type="ECO:0000256" key="2">
    <source>
        <dbReference type="ARBA" id="ARBA00005019"/>
    </source>
</evidence>
<dbReference type="EC" id="2.7.7.18" evidence="3"/>
<evidence type="ECO:0000256" key="5">
    <source>
        <dbReference type="ARBA" id="ARBA00022679"/>
    </source>
</evidence>
<evidence type="ECO:0000256" key="6">
    <source>
        <dbReference type="ARBA" id="ARBA00022695"/>
    </source>
</evidence>
<feature type="domain" description="Cytidyltransferase-like" evidence="11">
    <location>
        <begin position="6"/>
        <end position="165"/>
    </location>
</feature>
<accession>A0ABV0KCV6</accession>
<dbReference type="CDD" id="cd02165">
    <property type="entry name" value="NMNAT"/>
    <property type="match status" value="1"/>
</dbReference>
<comment type="function">
    <text evidence="1">Catalyzes the reversible adenylation of nicotinate mononucleotide (NaMN) to nicotinic acid adenine dinucleotide (NaAD).</text>
</comment>
<evidence type="ECO:0000256" key="4">
    <source>
        <dbReference type="ARBA" id="ARBA00022642"/>
    </source>
</evidence>
<reference evidence="12 13" key="1">
    <citation type="submission" date="2022-04" db="EMBL/GenBank/DDBJ databases">
        <title>Positive selection, recombination, and allopatry shape intraspecific diversity of widespread and dominant cyanobacteria.</title>
        <authorList>
            <person name="Wei J."/>
            <person name="Shu W."/>
            <person name="Hu C."/>
        </authorList>
    </citation>
    <scope>NUCLEOTIDE SEQUENCE [LARGE SCALE GENOMIC DNA]</scope>
    <source>
        <strain evidence="12 13">AS-A4</strain>
    </source>
</reference>
<name>A0ABV0KCV6_9CYAN</name>
<evidence type="ECO:0000256" key="1">
    <source>
        <dbReference type="ARBA" id="ARBA00002324"/>
    </source>
</evidence>
<gene>
    <name evidence="12" type="ORF">NDI38_00410</name>
</gene>
<dbReference type="PANTHER" id="PTHR39321">
    <property type="entry name" value="NICOTINATE-NUCLEOTIDE ADENYLYLTRANSFERASE-RELATED"/>
    <property type="match status" value="1"/>
</dbReference>
<comment type="caution">
    <text evidence="12">The sequence shown here is derived from an EMBL/GenBank/DDBJ whole genome shotgun (WGS) entry which is preliminary data.</text>
</comment>
<dbReference type="EMBL" id="JAMPLM010000001">
    <property type="protein sequence ID" value="MEP1056878.1"/>
    <property type="molecule type" value="Genomic_DNA"/>
</dbReference>
<evidence type="ECO:0000313" key="13">
    <source>
        <dbReference type="Proteomes" id="UP001476950"/>
    </source>
</evidence>
<keyword evidence="5 12" id="KW-0808">Transferase</keyword>
<evidence type="ECO:0000256" key="3">
    <source>
        <dbReference type="ARBA" id="ARBA00012389"/>
    </source>
</evidence>
<keyword evidence="9" id="KW-0520">NAD</keyword>
<dbReference type="InterPro" id="IPR004821">
    <property type="entry name" value="Cyt_trans-like"/>
</dbReference>
<dbReference type="Pfam" id="PF01467">
    <property type="entry name" value="CTP_transf_like"/>
    <property type="match status" value="1"/>
</dbReference>
<dbReference type="PANTHER" id="PTHR39321:SF3">
    <property type="entry name" value="PHOSPHOPANTETHEINE ADENYLYLTRANSFERASE"/>
    <property type="match status" value="1"/>
</dbReference>
<dbReference type="InterPro" id="IPR005248">
    <property type="entry name" value="NadD/NMNAT"/>
</dbReference>
<organism evidence="12 13">
    <name type="scientific">Stenomitos frigidus AS-A4</name>
    <dbReference type="NCBI Taxonomy" id="2933935"/>
    <lineage>
        <taxon>Bacteria</taxon>
        <taxon>Bacillati</taxon>
        <taxon>Cyanobacteriota</taxon>
        <taxon>Cyanophyceae</taxon>
        <taxon>Leptolyngbyales</taxon>
        <taxon>Leptolyngbyaceae</taxon>
        <taxon>Stenomitos</taxon>
    </lineage>
</organism>
<dbReference type="InterPro" id="IPR014729">
    <property type="entry name" value="Rossmann-like_a/b/a_fold"/>
</dbReference>
<dbReference type="NCBIfam" id="TIGR00125">
    <property type="entry name" value="cyt_tran_rel"/>
    <property type="match status" value="1"/>
</dbReference>
<dbReference type="Gene3D" id="3.40.50.620">
    <property type="entry name" value="HUPs"/>
    <property type="match status" value="1"/>
</dbReference>
<keyword evidence="13" id="KW-1185">Reference proteome</keyword>
<evidence type="ECO:0000256" key="10">
    <source>
        <dbReference type="ARBA" id="ARBA00048721"/>
    </source>
</evidence>
<protein>
    <recommendedName>
        <fullName evidence="3">nicotinate-nucleotide adenylyltransferase</fullName>
        <ecNumber evidence="3">2.7.7.18</ecNumber>
    </recommendedName>
</protein>
<sequence>MLNIALFGTSADPPTAGHQAILVWLSQHFDRVAVWAADNPFKSHETSLLHRTAMLQLLLDDINPPRHNLLLYPELSKPRTIHTLEIAETLWTDASFTLVVGSDLIYQLPNWYQIETLLERVNLLIIPRPGFIPNEMALAELRQRGARLTIADLTGPDISSTAYREHGDTDALTPPIEAYIHREHLYPCQNASNEKQPIHQPIH</sequence>
<evidence type="ECO:0000256" key="7">
    <source>
        <dbReference type="ARBA" id="ARBA00022741"/>
    </source>
</evidence>
<evidence type="ECO:0000313" key="12">
    <source>
        <dbReference type="EMBL" id="MEP1056878.1"/>
    </source>
</evidence>
<keyword evidence="8" id="KW-0067">ATP-binding</keyword>
<comment type="pathway">
    <text evidence="2">Cofactor biosynthesis; NAD(+) biosynthesis; deamido-NAD(+) from nicotinate D-ribonucleotide: step 1/1.</text>
</comment>
<dbReference type="SUPFAM" id="SSF52374">
    <property type="entry name" value="Nucleotidylyl transferase"/>
    <property type="match status" value="1"/>
</dbReference>
<keyword evidence="4" id="KW-0662">Pyridine nucleotide biosynthesis</keyword>
<keyword evidence="7" id="KW-0547">Nucleotide-binding</keyword>
<evidence type="ECO:0000259" key="11">
    <source>
        <dbReference type="Pfam" id="PF01467"/>
    </source>
</evidence>
<proteinExistence type="predicted"/>
<dbReference type="Proteomes" id="UP001476950">
    <property type="component" value="Unassembled WGS sequence"/>
</dbReference>
<dbReference type="GO" id="GO:0004515">
    <property type="term" value="F:nicotinate-nucleotide adenylyltransferase activity"/>
    <property type="evidence" value="ECO:0007669"/>
    <property type="project" value="UniProtKB-EC"/>
</dbReference>
<dbReference type="NCBIfam" id="NF000842">
    <property type="entry name" value="PRK00071.2-1"/>
    <property type="match status" value="1"/>
</dbReference>
<comment type="catalytic activity">
    <reaction evidence="10">
        <text>nicotinate beta-D-ribonucleotide + ATP + H(+) = deamido-NAD(+) + diphosphate</text>
        <dbReference type="Rhea" id="RHEA:22860"/>
        <dbReference type="ChEBI" id="CHEBI:15378"/>
        <dbReference type="ChEBI" id="CHEBI:30616"/>
        <dbReference type="ChEBI" id="CHEBI:33019"/>
        <dbReference type="ChEBI" id="CHEBI:57502"/>
        <dbReference type="ChEBI" id="CHEBI:58437"/>
        <dbReference type="EC" id="2.7.7.18"/>
    </reaction>
</comment>
<keyword evidence="6 12" id="KW-0548">Nucleotidyltransferase</keyword>